<proteinExistence type="predicted"/>
<dbReference type="EMBL" id="KQ241657">
    <property type="protein sequence ID" value="KNC86336.1"/>
    <property type="molecule type" value="Genomic_DNA"/>
</dbReference>
<protein>
    <submittedName>
        <fullName evidence="2">Uncharacterized protein</fullName>
    </submittedName>
</protein>
<organism evidence="2 3">
    <name type="scientific">Sphaeroforma arctica JP610</name>
    <dbReference type="NCBI Taxonomy" id="667725"/>
    <lineage>
        <taxon>Eukaryota</taxon>
        <taxon>Ichthyosporea</taxon>
        <taxon>Ichthyophonida</taxon>
        <taxon>Sphaeroforma</taxon>
    </lineage>
</organism>
<name>A0A0L0GBR6_9EUKA</name>
<evidence type="ECO:0000313" key="2">
    <source>
        <dbReference type="EMBL" id="KNC86336.1"/>
    </source>
</evidence>
<evidence type="ECO:0000313" key="3">
    <source>
        <dbReference type="Proteomes" id="UP000054560"/>
    </source>
</evidence>
<accession>A0A0L0GBR6</accession>
<dbReference type="Proteomes" id="UP000054560">
    <property type="component" value="Unassembled WGS sequence"/>
</dbReference>
<gene>
    <name evidence="2" type="ORF">SARC_01529</name>
</gene>
<feature type="region of interest" description="Disordered" evidence="1">
    <location>
        <begin position="202"/>
        <end position="224"/>
    </location>
</feature>
<reference evidence="2 3" key="1">
    <citation type="submission" date="2011-02" db="EMBL/GenBank/DDBJ databases">
        <title>The Genome Sequence of Sphaeroforma arctica JP610.</title>
        <authorList>
            <consortium name="The Broad Institute Genome Sequencing Platform"/>
            <person name="Russ C."/>
            <person name="Cuomo C."/>
            <person name="Young S.K."/>
            <person name="Zeng Q."/>
            <person name="Gargeya S."/>
            <person name="Alvarado L."/>
            <person name="Berlin A."/>
            <person name="Chapman S.B."/>
            <person name="Chen Z."/>
            <person name="Freedman E."/>
            <person name="Gellesch M."/>
            <person name="Goldberg J."/>
            <person name="Griggs A."/>
            <person name="Gujja S."/>
            <person name="Heilman E."/>
            <person name="Heiman D."/>
            <person name="Howarth C."/>
            <person name="Mehta T."/>
            <person name="Neiman D."/>
            <person name="Pearson M."/>
            <person name="Roberts A."/>
            <person name="Saif S."/>
            <person name="Shea T."/>
            <person name="Shenoy N."/>
            <person name="Sisk P."/>
            <person name="Stolte C."/>
            <person name="Sykes S."/>
            <person name="White J."/>
            <person name="Yandava C."/>
            <person name="Burger G."/>
            <person name="Gray M.W."/>
            <person name="Holland P.W.H."/>
            <person name="King N."/>
            <person name="Lang F.B.F."/>
            <person name="Roger A.J."/>
            <person name="Ruiz-Trillo I."/>
            <person name="Haas B."/>
            <person name="Nusbaum C."/>
            <person name="Birren B."/>
        </authorList>
    </citation>
    <scope>NUCLEOTIDE SEQUENCE [LARGE SCALE GENOMIC DNA]</scope>
    <source>
        <strain evidence="2 3">JP610</strain>
    </source>
</reference>
<dbReference type="AlphaFoldDB" id="A0A0L0GBR6"/>
<evidence type="ECO:0000256" key="1">
    <source>
        <dbReference type="SAM" id="MobiDB-lite"/>
    </source>
</evidence>
<dbReference type="GeneID" id="25902033"/>
<keyword evidence="3" id="KW-1185">Reference proteome</keyword>
<sequence>MDIGFEVVECNLIQSGAFPLEDKACYELPDTAYMSMDAAQPSEIYLVSDFTIQVACETPLPSPGASPADVSIGSTAATDPVDFSSNARAAYEAYMSTYLADSETASLLDEAAFASSARAAYESYTATYVAATTAAGARDETALSSSVRAAYENYTSSYTNAETGTGTAGIEAVATDSVAPTTSSDAGTDESTATTTVAAARETESVTASVGGARREASGVNARARRQEPTVVSLMGKCVVLDHTQLPFECPKRSETIVVDWEIENYVVIGGYKYASIQDDPVDERNATDWDCTVADGAIMPDGWEIAPLDWRSQIAMQMRGFGGEHVILANYKAFSTLTKFEDILPFDGAIEHYDDETR</sequence>
<dbReference type="RefSeq" id="XP_014160238.1">
    <property type="nucleotide sequence ID" value="XM_014304763.1"/>
</dbReference>